<feature type="transmembrane region" description="Helical" evidence="5">
    <location>
        <begin position="412"/>
        <end position="428"/>
    </location>
</feature>
<keyword evidence="3 5" id="KW-1133">Transmembrane helix</keyword>
<feature type="transmembrane region" description="Helical" evidence="5">
    <location>
        <begin position="72"/>
        <end position="93"/>
    </location>
</feature>
<keyword evidence="4 5" id="KW-0472">Membrane</keyword>
<accession>I2GSV0</accession>
<dbReference type="AlphaFoldDB" id="I2GSV0"/>
<dbReference type="EMBL" id="CAIT01000010">
    <property type="protein sequence ID" value="CCH56979.1"/>
    <property type="molecule type" value="Genomic_DNA"/>
</dbReference>
<keyword evidence="8" id="KW-1185">Reference proteome</keyword>
<dbReference type="eggNOG" id="ENOG5033Y7N">
    <property type="taxonomic scope" value="Bacteria"/>
</dbReference>
<comment type="caution">
    <text evidence="7">The sequence shown here is derived from an EMBL/GenBank/DDBJ whole genome shotgun (WGS) entry which is preliminary data.</text>
</comment>
<proteinExistence type="predicted"/>
<feature type="transmembrane region" description="Helical" evidence="5">
    <location>
        <begin position="45"/>
        <end position="66"/>
    </location>
</feature>
<evidence type="ECO:0000256" key="4">
    <source>
        <dbReference type="ARBA" id="ARBA00023136"/>
    </source>
</evidence>
<dbReference type="Proteomes" id="UP000009309">
    <property type="component" value="Unassembled WGS sequence"/>
</dbReference>
<organism evidence="7 8">
    <name type="scientific">Fibrisoma limi BUZ 3</name>
    <dbReference type="NCBI Taxonomy" id="1185876"/>
    <lineage>
        <taxon>Bacteria</taxon>
        <taxon>Pseudomonadati</taxon>
        <taxon>Bacteroidota</taxon>
        <taxon>Cytophagia</taxon>
        <taxon>Cytophagales</taxon>
        <taxon>Spirosomataceae</taxon>
        <taxon>Fibrisoma</taxon>
    </lineage>
</organism>
<dbReference type="InterPro" id="IPR051533">
    <property type="entry name" value="WaaL-like"/>
</dbReference>
<comment type="subcellular location">
    <subcellularLocation>
        <location evidence="1">Membrane</location>
        <topology evidence="1">Multi-pass membrane protein</topology>
    </subcellularLocation>
</comment>
<feature type="transmembrane region" description="Helical" evidence="5">
    <location>
        <begin position="208"/>
        <end position="232"/>
    </location>
</feature>
<evidence type="ECO:0000259" key="6">
    <source>
        <dbReference type="Pfam" id="PF04932"/>
    </source>
</evidence>
<feature type="transmembrane region" description="Helical" evidence="5">
    <location>
        <begin position="351"/>
        <end position="375"/>
    </location>
</feature>
<feature type="transmembrane region" description="Helical" evidence="5">
    <location>
        <begin position="105"/>
        <end position="123"/>
    </location>
</feature>
<evidence type="ECO:0000256" key="3">
    <source>
        <dbReference type="ARBA" id="ARBA00022989"/>
    </source>
</evidence>
<feature type="transmembrane region" description="Helical" evidence="5">
    <location>
        <begin position="135"/>
        <end position="161"/>
    </location>
</feature>
<dbReference type="InterPro" id="IPR007016">
    <property type="entry name" value="O-antigen_ligase-rel_domated"/>
</dbReference>
<feature type="transmembrane region" description="Helical" evidence="5">
    <location>
        <begin position="182"/>
        <end position="202"/>
    </location>
</feature>
<evidence type="ECO:0000313" key="8">
    <source>
        <dbReference type="Proteomes" id="UP000009309"/>
    </source>
</evidence>
<evidence type="ECO:0000256" key="5">
    <source>
        <dbReference type="SAM" id="Phobius"/>
    </source>
</evidence>
<feature type="transmembrane region" description="Helical" evidence="5">
    <location>
        <begin position="253"/>
        <end position="272"/>
    </location>
</feature>
<dbReference type="Pfam" id="PF04932">
    <property type="entry name" value="Wzy_C"/>
    <property type="match status" value="1"/>
</dbReference>
<protein>
    <recommendedName>
        <fullName evidence="6">O-antigen ligase-related domain-containing protein</fullName>
    </recommendedName>
</protein>
<dbReference type="PANTHER" id="PTHR37422">
    <property type="entry name" value="TEICHURONIC ACID BIOSYNTHESIS PROTEIN TUAE"/>
    <property type="match status" value="1"/>
</dbReference>
<name>I2GSV0_9BACT</name>
<evidence type="ECO:0000256" key="2">
    <source>
        <dbReference type="ARBA" id="ARBA00022692"/>
    </source>
</evidence>
<gene>
    <name evidence="7" type="ORF">BN8_06371</name>
</gene>
<dbReference type="GO" id="GO:0016020">
    <property type="term" value="C:membrane"/>
    <property type="evidence" value="ECO:0007669"/>
    <property type="project" value="UniProtKB-SubCell"/>
</dbReference>
<reference evidence="7 8" key="1">
    <citation type="journal article" date="2012" name="J. Bacteriol.">
        <title>Genome Sequence of the Filamentous Bacterium Fibrisoma limi BUZ 3T.</title>
        <authorList>
            <person name="Filippini M."/>
            <person name="Qi W."/>
            <person name="Jaenicke S."/>
            <person name="Goesmann A."/>
            <person name="Smits T.H."/>
            <person name="Bagheri H.C."/>
        </authorList>
    </citation>
    <scope>NUCLEOTIDE SEQUENCE [LARGE SCALE GENOMIC DNA]</scope>
    <source>
        <strain evidence="8">BUZ 3T</strain>
    </source>
</reference>
<evidence type="ECO:0000313" key="7">
    <source>
        <dbReference type="EMBL" id="CCH56979.1"/>
    </source>
</evidence>
<feature type="transmembrane region" description="Helical" evidence="5">
    <location>
        <begin position="387"/>
        <end position="406"/>
    </location>
</feature>
<keyword evidence="2 5" id="KW-0812">Transmembrane</keyword>
<dbReference type="PANTHER" id="PTHR37422:SF13">
    <property type="entry name" value="LIPOPOLYSACCHARIDE BIOSYNTHESIS PROTEIN PA4999-RELATED"/>
    <property type="match status" value="1"/>
</dbReference>
<sequence>MLKKCCYQMGLNKNFHIKDIGRGIIVLIMHTSSFDVFMNLRIGGYSFRFVFLLILILALLLFYELWSNQRPFQLKLLGHNYLLGWMLFLFLFIPNTTLLGRNIGYMVWLTILVIFISVVPHYIKTESHIQWTLKWYLRSFLFVGLFGLTQFIAGLFGISLLTQQTWHDNLARINGFSYEPSYFAMYMLLGWGTALSLLSTPYRSWYTFWFITAIVVLSSSRMGILVMLIASATTVFSKPLKDLRRGRLSFQNLRLVVIFISGVVTAVIFFITHLEQFQFMLVGIAYVSNIDHSSSQRIDGFIDTLTVFWNNPLIGVSLGGLPSAIGALRGFYIQTQDEAKEFEGMNVYAEVLASSGLLGFILFFFFGFCLLRGVYKLIKYGDFKRMFLLKALLAGLIVELFILNFNQTILRPYLWVHIGLLNAAYFVLKDNVTKNKIVDGLHPYKKF</sequence>
<evidence type="ECO:0000256" key="1">
    <source>
        <dbReference type="ARBA" id="ARBA00004141"/>
    </source>
</evidence>
<feature type="domain" description="O-antigen ligase-related" evidence="6">
    <location>
        <begin position="207"/>
        <end position="364"/>
    </location>
</feature>